<sequence length="403" mass="43264">MSMGHGVGSEGQGLGGRSSGSKSTSVNGRKGGSYNNVGGSNGIGGEGPSYREGPDRTGPNGKPQTWTAVDGWHDVSTRAGTPSYNGGFMATAWGARHPGQYARELGQFHHEQRMARQNKQADVIAGKLGELTDRVNKGLTDPTDYMSQHKSIVTGDLESLRGLGYNTDDMEKSFSPSGFMDTISSWMGGKPDKVKTYAGVIQDQIDQGLMEYDKDKGLVYTNKGGWVNVAKGFSIMPGMGYAPSVIDAGFDLANLDFGNLKTKVDAPYTRAGATAQPFAALAAPSIGLNLAKAIYNAAPAVGGMMDVYSTAVDADFIGEAPGGGGQYANHDPYTGRVESVNQDVLDGMLDRAENRATPNELSESYPTNTNFSTPSNWPTFENIQQQPYQNQPWSWEQWNNYFR</sequence>
<evidence type="ECO:0000313" key="3">
    <source>
        <dbReference type="Proteomes" id="UP000192906"/>
    </source>
</evidence>
<organism evidence="2 3">
    <name type="scientific">Desulfovibrio gilichinskyi</name>
    <dbReference type="NCBI Taxonomy" id="1519643"/>
    <lineage>
        <taxon>Bacteria</taxon>
        <taxon>Pseudomonadati</taxon>
        <taxon>Thermodesulfobacteriota</taxon>
        <taxon>Desulfovibrionia</taxon>
        <taxon>Desulfovibrionales</taxon>
        <taxon>Desulfovibrionaceae</taxon>
        <taxon>Desulfovibrio</taxon>
    </lineage>
</organism>
<feature type="compositionally biased region" description="Gly residues" evidence="1">
    <location>
        <begin position="1"/>
        <end position="18"/>
    </location>
</feature>
<dbReference type="AlphaFoldDB" id="A0A1X7C421"/>
<proteinExistence type="predicted"/>
<feature type="region of interest" description="Disordered" evidence="1">
    <location>
        <begin position="1"/>
        <end position="68"/>
    </location>
</feature>
<dbReference type="Proteomes" id="UP000192906">
    <property type="component" value="Unassembled WGS sequence"/>
</dbReference>
<evidence type="ECO:0000256" key="1">
    <source>
        <dbReference type="SAM" id="MobiDB-lite"/>
    </source>
</evidence>
<dbReference type="STRING" id="1519643.SAMN06295933_0300"/>
<reference evidence="3" key="1">
    <citation type="submission" date="2017-04" db="EMBL/GenBank/DDBJ databases">
        <authorList>
            <person name="Varghese N."/>
            <person name="Submissions S."/>
        </authorList>
    </citation>
    <scope>NUCLEOTIDE SEQUENCE [LARGE SCALE GENOMIC DNA]</scope>
    <source>
        <strain evidence="3">K3S</strain>
    </source>
</reference>
<evidence type="ECO:0000313" key="2">
    <source>
        <dbReference type="EMBL" id="SME89430.1"/>
    </source>
</evidence>
<protein>
    <submittedName>
        <fullName evidence="2">Uncharacterized protein</fullName>
    </submittedName>
</protein>
<gene>
    <name evidence="2" type="ORF">SAMN06295933_0300</name>
</gene>
<dbReference type="RefSeq" id="WP_085097273.1">
    <property type="nucleotide sequence ID" value="NZ_FWZU01000001.1"/>
</dbReference>
<keyword evidence="3" id="KW-1185">Reference proteome</keyword>
<name>A0A1X7C421_9BACT</name>
<dbReference type="EMBL" id="FWZU01000001">
    <property type="protein sequence ID" value="SME89430.1"/>
    <property type="molecule type" value="Genomic_DNA"/>
</dbReference>
<accession>A0A1X7C421</accession>